<dbReference type="GO" id="GO:0006235">
    <property type="term" value="P:dTTP biosynthetic process"/>
    <property type="evidence" value="ECO:0007669"/>
    <property type="project" value="UniProtKB-UniRule"/>
</dbReference>
<dbReference type="EC" id="2.7.4.9" evidence="2 12"/>
<keyword evidence="4 12" id="KW-0808">Transferase</keyword>
<sequence length="218" mass="24255">MSIVKGTRNVTGAYGDARFISIEGIEGSGKSTNLPYIVECLQKAGKEVVVTREPGGTKIGETLRRVLLDPGQTMQLDTELLLMFAARAEHLATVVRPALESGTWIVCSRFTDATYAYQGAGRGIPNTRIAALAHWVQGDFRPDLTLILDIPVEQGLDRVKKRGPADRFEREQVIFFHRVRNAYLARATVRPDRYRVIDAQGSIEAVRARITDVIQEFI</sequence>
<keyword evidence="7 12" id="KW-0418">Kinase</keyword>
<dbReference type="GO" id="GO:0005524">
    <property type="term" value="F:ATP binding"/>
    <property type="evidence" value="ECO:0007669"/>
    <property type="project" value="UniProtKB-UniRule"/>
</dbReference>
<keyword evidence="8 12" id="KW-0067">ATP-binding</keyword>
<comment type="similarity">
    <text evidence="1 12">Belongs to the thymidylate kinase family.</text>
</comment>
<dbReference type="Pfam" id="PF02223">
    <property type="entry name" value="Thymidylate_kin"/>
    <property type="match status" value="1"/>
</dbReference>
<dbReference type="GO" id="GO:0006233">
    <property type="term" value="P:dTDP biosynthetic process"/>
    <property type="evidence" value="ECO:0007669"/>
    <property type="project" value="InterPro"/>
</dbReference>
<proteinExistence type="inferred from homology"/>
<dbReference type="GO" id="GO:0004798">
    <property type="term" value="F:dTMP kinase activity"/>
    <property type="evidence" value="ECO:0007669"/>
    <property type="project" value="UniProtKB-UniRule"/>
</dbReference>
<dbReference type="GO" id="GO:0006227">
    <property type="term" value="P:dUDP biosynthetic process"/>
    <property type="evidence" value="ECO:0007669"/>
    <property type="project" value="TreeGrafter"/>
</dbReference>
<dbReference type="PANTHER" id="PTHR10344">
    <property type="entry name" value="THYMIDYLATE KINASE"/>
    <property type="match status" value="1"/>
</dbReference>
<evidence type="ECO:0000256" key="4">
    <source>
        <dbReference type="ARBA" id="ARBA00022679"/>
    </source>
</evidence>
<gene>
    <name evidence="12" type="primary">tmk</name>
    <name evidence="14" type="ORF">BECKTUN1418D_GA0071000_106611</name>
</gene>
<protein>
    <recommendedName>
        <fullName evidence="3 12">Thymidylate kinase</fullName>
        <ecNumber evidence="2 12">2.7.4.9</ecNumber>
    </recommendedName>
    <alternativeName>
        <fullName evidence="9 12">dTMP kinase</fullName>
    </alternativeName>
</protein>
<evidence type="ECO:0000313" key="14">
    <source>
        <dbReference type="EMBL" id="VFK57618.1"/>
    </source>
</evidence>
<dbReference type="InterPro" id="IPR039430">
    <property type="entry name" value="Thymidylate_kin-like_dom"/>
</dbReference>
<evidence type="ECO:0000256" key="6">
    <source>
        <dbReference type="ARBA" id="ARBA00022741"/>
    </source>
</evidence>
<name>A0A450ZV41_9GAMM</name>
<dbReference type="AlphaFoldDB" id="A0A450ZV41"/>
<organism evidence="14">
    <name type="scientific">Candidatus Kentrum sp. TUN</name>
    <dbReference type="NCBI Taxonomy" id="2126343"/>
    <lineage>
        <taxon>Bacteria</taxon>
        <taxon>Pseudomonadati</taxon>
        <taxon>Pseudomonadota</taxon>
        <taxon>Gammaproteobacteria</taxon>
        <taxon>Candidatus Kentrum</taxon>
    </lineage>
</organism>
<evidence type="ECO:0000256" key="2">
    <source>
        <dbReference type="ARBA" id="ARBA00012980"/>
    </source>
</evidence>
<dbReference type="PANTHER" id="PTHR10344:SF4">
    <property type="entry name" value="UMP-CMP KINASE 2, MITOCHONDRIAL"/>
    <property type="match status" value="1"/>
</dbReference>
<dbReference type="GO" id="GO:0005829">
    <property type="term" value="C:cytosol"/>
    <property type="evidence" value="ECO:0007669"/>
    <property type="project" value="TreeGrafter"/>
</dbReference>
<evidence type="ECO:0000259" key="13">
    <source>
        <dbReference type="Pfam" id="PF02223"/>
    </source>
</evidence>
<comment type="catalytic activity">
    <reaction evidence="10 12">
        <text>dTMP + ATP = dTDP + ADP</text>
        <dbReference type="Rhea" id="RHEA:13517"/>
        <dbReference type="ChEBI" id="CHEBI:30616"/>
        <dbReference type="ChEBI" id="CHEBI:58369"/>
        <dbReference type="ChEBI" id="CHEBI:63528"/>
        <dbReference type="ChEBI" id="CHEBI:456216"/>
        <dbReference type="EC" id="2.7.4.9"/>
    </reaction>
</comment>
<evidence type="ECO:0000256" key="11">
    <source>
        <dbReference type="ARBA" id="ARBA00057735"/>
    </source>
</evidence>
<keyword evidence="6 12" id="KW-0547">Nucleotide-binding</keyword>
<dbReference type="NCBIfam" id="TIGR00041">
    <property type="entry name" value="DTMP_kinase"/>
    <property type="match status" value="1"/>
</dbReference>
<evidence type="ECO:0000256" key="3">
    <source>
        <dbReference type="ARBA" id="ARBA00017144"/>
    </source>
</evidence>
<dbReference type="CDD" id="cd01672">
    <property type="entry name" value="TMPK"/>
    <property type="match status" value="1"/>
</dbReference>
<evidence type="ECO:0000256" key="9">
    <source>
        <dbReference type="ARBA" id="ARBA00029962"/>
    </source>
</evidence>
<feature type="domain" description="Thymidylate kinase-like" evidence="13">
    <location>
        <begin position="22"/>
        <end position="210"/>
    </location>
</feature>
<dbReference type="SUPFAM" id="SSF52540">
    <property type="entry name" value="P-loop containing nucleoside triphosphate hydrolases"/>
    <property type="match status" value="1"/>
</dbReference>
<comment type="function">
    <text evidence="11 12">Phosphorylation of dTMP to form dTDP in both de novo and salvage pathways of dTTP synthesis.</text>
</comment>
<keyword evidence="5 12" id="KW-0545">Nucleotide biosynthesis</keyword>
<evidence type="ECO:0000256" key="10">
    <source>
        <dbReference type="ARBA" id="ARBA00048743"/>
    </source>
</evidence>
<evidence type="ECO:0000256" key="7">
    <source>
        <dbReference type="ARBA" id="ARBA00022777"/>
    </source>
</evidence>
<accession>A0A450ZV41</accession>
<feature type="binding site" evidence="12">
    <location>
        <begin position="24"/>
        <end position="31"/>
    </location>
    <ligand>
        <name>ATP</name>
        <dbReference type="ChEBI" id="CHEBI:30616"/>
    </ligand>
</feature>
<dbReference type="FunFam" id="3.40.50.300:FF:000225">
    <property type="entry name" value="Thymidylate kinase"/>
    <property type="match status" value="1"/>
</dbReference>
<reference evidence="14" key="1">
    <citation type="submission" date="2019-02" db="EMBL/GenBank/DDBJ databases">
        <authorList>
            <person name="Gruber-Vodicka R. H."/>
            <person name="Seah K. B. B."/>
        </authorList>
    </citation>
    <scope>NUCLEOTIDE SEQUENCE</scope>
    <source>
        <strain evidence="14">BECK_BY1</strain>
    </source>
</reference>
<evidence type="ECO:0000256" key="8">
    <source>
        <dbReference type="ARBA" id="ARBA00022840"/>
    </source>
</evidence>
<evidence type="ECO:0000256" key="12">
    <source>
        <dbReference type="HAMAP-Rule" id="MF_00165"/>
    </source>
</evidence>
<dbReference type="InterPro" id="IPR018094">
    <property type="entry name" value="Thymidylate_kinase"/>
</dbReference>
<evidence type="ECO:0000256" key="5">
    <source>
        <dbReference type="ARBA" id="ARBA00022727"/>
    </source>
</evidence>
<dbReference type="Gene3D" id="3.40.50.300">
    <property type="entry name" value="P-loop containing nucleotide triphosphate hydrolases"/>
    <property type="match status" value="1"/>
</dbReference>
<evidence type="ECO:0000256" key="1">
    <source>
        <dbReference type="ARBA" id="ARBA00009776"/>
    </source>
</evidence>
<dbReference type="EMBL" id="CAADFX010000066">
    <property type="protein sequence ID" value="VFK57618.1"/>
    <property type="molecule type" value="Genomic_DNA"/>
</dbReference>
<dbReference type="InterPro" id="IPR027417">
    <property type="entry name" value="P-loop_NTPase"/>
</dbReference>
<dbReference type="HAMAP" id="MF_00165">
    <property type="entry name" value="Thymidylate_kinase"/>
    <property type="match status" value="1"/>
</dbReference>